<dbReference type="EMBL" id="DABGKZ010000013">
    <property type="protein sequence ID" value="HAJ5150742.1"/>
    <property type="molecule type" value="Genomic_DNA"/>
</dbReference>
<evidence type="ECO:0000256" key="1">
    <source>
        <dbReference type="SAM" id="SignalP"/>
    </source>
</evidence>
<dbReference type="Proteomes" id="UP000840371">
    <property type="component" value="Unassembled WGS sequence"/>
</dbReference>
<dbReference type="Proteomes" id="UP000514754">
    <property type="component" value="Chromosome"/>
</dbReference>
<evidence type="ECO:0000313" key="7">
    <source>
        <dbReference type="EMBL" id="SPX30519.1"/>
    </source>
</evidence>
<dbReference type="InterPro" id="IPR036937">
    <property type="entry name" value="Adhesion_dom_fimbrial_sf"/>
</dbReference>
<evidence type="ECO:0000313" key="9">
    <source>
        <dbReference type="Proteomes" id="UP000509260"/>
    </source>
</evidence>
<reference evidence="7 8" key="2">
    <citation type="submission" date="2018-06" db="EMBL/GenBank/DDBJ databases">
        <authorList>
            <consortium name="Pathogen Informatics"/>
            <person name="Doyle S."/>
        </authorList>
    </citation>
    <scope>NUCLEOTIDE SEQUENCE [LARGE SCALE GENOMIC DNA]</scope>
    <source>
        <strain evidence="7 8">NCTC10279</strain>
    </source>
</reference>
<dbReference type="Proteomes" id="UP000543252">
    <property type="component" value="Unassembled WGS sequence"/>
</dbReference>
<evidence type="ECO:0000313" key="5">
    <source>
        <dbReference type="EMBL" id="HAJ5150742.1"/>
    </source>
</evidence>
<evidence type="ECO:0000313" key="10">
    <source>
        <dbReference type="Proteomes" id="UP000514754"/>
    </source>
</evidence>
<dbReference type="AlphaFoldDB" id="A0A066QT47"/>
<evidence type="ECO:0000313" key="8">
    <source>
        <dbReference type="Proteomes" id="UP000250385"/>
    </source>
</evidence>
<dbReference type="Proteomes" id="UP000509260">
    <property type="component" value="Chromosome"/>
</dbReference>
<dbReference type="Proteomes" id="UP000250385">
    <property type="component" value="Unassembled WGS sequence"/>
</dbReference>
<evidence type="ECO:0000313" key="12">
    <source>
        <dbReference type="Proteomes" id="UP000543252"/>
    </source>
</evidence>
<reference evidence="3 12" key="3">
    <citation type="submission" date="2019-07" db="EMBL/GenBank/DDBJ databases">
        <authorList>
            <consortium name="GenomeTrakr network: Whole genome sequencing for foodborne pathogen traceback"/>
        </authorList>
    </citation>
    <scope>NUCLEOTIDE SEQUENCE [LARGE SCALE GENOMIC DNA]</scope>
    <source>
        <strain evidence="4 11">AZ-TG73163</strain>
        <strain evidence="3 12">PSU-1859</strain>
    </source>
</reference>
<evidence type="ECO:0000313" key="3">
    <source>
        <dbReference type="EMBL" id="EFB3617551.1"/>
    </source>
</evidence>
<evidence type="ECO:0000313" key="11">
    <source>
        <dbReference type="Proteomes" id="UP000527548"/>
    </source>
</evidence>
<evidence type="ECO:0000313" key="4">
    <source>
        <dbReference type="EMBL" id="EFM0251893.1"/>
    </source>
</evidence>
<accession>A0A066QT47</accession>
<dbReference type="EMBL" id="AATJOC010000002">
    <property type="protein sequence ID" value="EFM0251893.1"/>
    <property type="molecule type" value="Genomic_DNA"/>
</dbReference>
<dbReference type="Gene3D" id="2.60.40.1090">
    <property type="entry name" value="Fimbrial-type adhesion domain"/>
    <property type="match status" value="1"/>
</dbReference>
<dbReference type="InterPro" id="IPR008966">
    <property type="entry name" value="Adhesion_dom_sf"/>
</dbReference>
<dbReference type="Proteomes" id="UP000527548">
    <property type="component" value="Unassembled WGS sequence"/>
</dbReference>
<dbReference type="EMBL" id="AASFMQ010000041">
    <property type="protein sequence ID" value="EFB3617551.1"/>
    <property type="molecule type" value="Genomic_DNA"/>
</dbReference>
<name>A0A066QT47_ECOLX</name>
<dbReference type="RefSeq" id="WP_001209721.1">
    <property type="nucleotide sequence ID" value="NZ_AP022540.1"/>
</dbReference>
<dbReference type="GO" id="GO:0007155">
    <property type="term" value="P:cell adhesion"/>
    <property type="evidence" value="ECO:0007669"/>
    <property type="project" value="InterPro"/>
</dbReference>
<dbReference type="EMBL" id="AP023197">
    <property type="protein sequence ID" value="BCG37842.1"/>
    <property type="molecule type" value="Genomic_DNA"/>
</dbReference>
<keyword evidence="1" id="KW-0732">Signal</keyword>
<organism evidence="3 12">
    <name type="scientific">Escherichia coli</name>
    <dbReference type="NCBI Taxonomy" id="562"/>
    <lineage>
        <taxon>Bacteria</taxon>
        <taxon>Pseudomonadati</taxon>
        <taxon>Pseudomonadota</taxon>
        <taxon>Gammaproteobacteria</taxon>
        <taxon>Enterobacterales</taxon>
        <taxon>Enterobacteriaceae</taxon>
        <taxon>Escherichia</taxon>
    </lineage>
</organism>
<dbReference type="SUPFAM" id="SSF49401">
    <property type="entry name" value="Bacterial adhesins"/>
    <property type="match status" value="1"/>
</dbReference>
<dbReference type="GO" id="GO:0009289">
    <property type="term" value="C:pilus"/>
    <property type="evidence" value="ECO:0007669"/>
    <property type="project" value="InterPro"/>
</dbReference>
<sequence>MRFAKGVLLAICLIFLPLKAALALNCYFGTANGAVEKSEAIMPFAVPANSKPGDKIWESDDIKIPVYCDNNTNGNFESEHVYAWVNPYPGIQDPYYQLGVTYEGVDYDASLGKSRIDTNQCIDSKNIDIYTPEQIIAMGWQNKLCSGDPTVMHKSRTFVARMRLYVKVRAMPPHDYQSKLSDYIVVQFDGAGSVNEDPTAKNLKYHITGLENIRVLDCSVNFAISPETQVVDFGRFNVLDIRRHTMSQQFKITTTKSQNDQCTDGFKVSSSFYTDETLIDEDKSLLIGNGLKLRLLDENASPYTFNKYSEYADFTSDLLVYEKTYTAELSSTPGTPIDVGPFDTVVLFKINYN</sequence>
<reference evidence="2 9" key="6">
    <citation type="submission" date="2020-06" db="EMBL/GenBank/DDBJ databases">
        <title>Whole-genome sequencing of blaNDM-5 positive Escherichia coli isolated from a Japanese patient with no history of travel abroad.</title>
        <authorList>
            <person name="Ito Y."/>
            <person name="Aoki K."/>
            <person name="Nakayama N."/>
            <person name="Ohtsuka M."/>
            <person name="Ota M."/>
            <person name="Kaneko N."/>
            <person name="Yoshida M."/>
            <person name="Ishii Y."/>
            <person name="Tateda K."/>
            <person name="Matsuse H."/>
        </authorList>
    </citation>
    <scope>NUCLEOTIDE SEQUENCE [LARGE SCALE GENOMIC DNA]</scope>
    <source>
        <strain evidence="2 9">TUM18780</strain>
    </source>
</reference>
<dbReference type="EMBL" id="UASG01000011">
    <property type="protein sequence ID" value="SPX30519.1"/>
    <property type="molecule type" value="Genomic_DNA"/>
</dbReference>
<protein>
    <submittedName>
        <fullName evidence="3">Fimbrial protein</fullName>
    </submittedName>
    <submittedName>
        <fullName evidence="7">Fimbrial-like adhesin protein</fullName>
    </submittedName>
</protein>
<evidence type="ECO:0000313" key="6">
    <source>
        <dbReference type="EMBL" id="QMO40396.1"/>
    </source>
</evidence>
<evidence type="ECO:0000313" key="2">
    <source>
        <dbReference type="EMBL" id="BCG37842.1"/>
    </source>
</evidence>
<reference evidence="5" key="4">
    <citation type="submission" date="2019-11" db="EMBL/GenBank/DDBJ databases">
        <authorList>
            <consortium name="NCBI Pathogen Detection Project"/>
        </authorList>
    </citation>
    <scope>NUCLEOTIDE SEQUENCE</scope>
    <source>
        <strain evidence="5">Ecoli[ST-219]</strain>
    </source>
</reference>
<reference evidence="5" key="1">
    <citation type="journal article" date="2018" name="Genome Biol.">
        <title>SKESA: strategic k-mer extension for scrupulous assemblies.</title>
        <authorList>
            <person name="Souvorov A."/>
            <person name="Agarwala R."/>
            <person name="Lipman D.J."/>
        </authorList>
    </citation>
    <scope>NUCLEOTIDE SEQUENCE [LARGE SCALE GENOMIC DNA]</scope>
    <source>
        <strain>ecoli[ST-219]</strain>
        <strain evidence="5">Ecoli[ST-219]</strain>
    </source>
</reference>
<gene>
    <name evidence="7" type="primary">ybgO</name>
    <name evidence="4" type="ORF">C719_001039</name>
    <name evidence="3" type="ORF">FPS11_21980</name>
    <name evidence="5" type="ORF">HLZ50_11990</name>
    <name evidence="6" type="ORF">HVW43_08830</name>
    <name evidence="7" type="ORF">NCTC10279_02843</name>
    <name evidence="2" type="ORF">TUM18780_30040</name>
</gene>
<reference evidence="6 10" key="5">
    <citation type="submission" date="2020-06" db="EMBL/GenBank/DDBJ databases">
        <title>REHAB project genomes.</title>
        <authorList>
            <person name="Shaw L.P."/>
        </authorList>
    </citation>
    <scope>NUCLEOTIDE SEQUENCE [LARGE SCALE GENOMIC DNA]</scope>
    <source>
        <strain evidence="6 10">RHB10-C12</strain>
    </source>
</reference>
<feature type="chain" id="PRO_5015027188" evidence="1">
    <location>
        <begin position="21"/>
        <end position="353"/>
    </location>
</feature>
<proteinExistence type="predicted"/>
<feature type="signal peptide" evidence="1">
    <location>
        <begin position="1"/>
        <end position="20"/>
    </location>
</feature>
<dbReference type="EMBL" id="CP057906">
    <property type="protein sequence ID" value="QMO40396.1"/>
    <property type="molecule type" value="Genomic_DNA"/>
</dbReference>